<dbReference type="GO" id="GO:0030980">
    <property type="term" value="P:alpha-glucan catabolic process"/>
    <property type="evidence" value="ECO:0007669"/>
    <property type="project" value="TreeGrafter"/>
</dbReference>
<sequence>MTPRATARLQFHAGFTLDDAVPLVPYLARLGISHLYASPILKARPGSTHGYDIVDHGAINPELGGEDALRRLVTALKAEGLGLILDIVPNHMGVGGADNAWWLDVLEWGRHSPYASFFDIDWEPPDPALRHKLLAPFLGAPYGEALASGDLRLHFDATLGKFHAQYFEHRFPIAAPHHAALLQGQGPAVGFAALRPASRAAAQAAHLALAEHAATPEGEALIAMVLGAHDPTTEEGRAALHALLERQHYRLAWWRAAADEINWRRFFDITSLAGLRAEDPAVFDATHELVLRLYAEGAIDGLRIDHVDGLADPRAYCRKLHRRMQTLRPDQEPLIWVEKILAPFEALRPDWQVQGTTGYDFMDEVGGVLHDPAGEEPLTRIWTERTGRPAHFEEEAQEARRQILRDNLASELNATAAALKRVANQELATRDHSLTALRRALAEVLVHFPLYRLYISKGGRSEEDRRVLDWAIAGARRTLRPTSRHLLPLLDDWLGGEPPRSLPPAQRRERLVAAVRFQQLSAPVAAKSVEDTAFYRYGRMLSRNEVGSEPGRFSVSPGAFHGTARMRAKRFPAAMLATATHDHKRGEDVRARLAVLSEIPGEWEAVVDRWTRLNAPLRRELPDGPAPGMSAQLMLYQMMVGAWPLDLSPADDAGVAAFATRLAEWQRKAQREAKRRTEWAVENADYEAACQDFLHAALAADRASRWREEVAGFAARLAPAGAVNGLAQALLRCTAPGIPDLYQGTEFWDFSLVDPDNRRPVDFAARMAALEQAVPPAQLLGHWRDGRVKQAIIARALELRRARPEVFAAGDHLPLQAEGPAAQHALAFARPHREGKVLAITTRLPAALLGAAEAPLVPGAAWAETHLVLPARLAGASWRDVLTGQTLRARGGRLRLDEALSQLPLALLEMA</sequence>
<dbReference type="GO" id="GO:0047470">
    <property type="term" value="F:(1,4)-alpha-D-glucan 1-alpha-D-glucosylmutase activity"/>
    <property type="evidence" value="ECO:0007669"/>
    <property type="project" value="UniProtKB-EC"/>
</dbReference>
<evidence type="ECO:0000259" key="1">
    <source>
        <dbReference type="SMART" id="SM00642"/>
    </source>
</evidence>
<evidence type="ECO:0000313" key="3">
    <source>
        <dbReference type="Proteomes" id="UP000553193"/>
    </source>
</evidence>
<dbReference type="Pfam" id="PF00128">
    <property type="entry name" value="Alpha-amylase"/>
    <property type="match status" value="1"/>
</dbReference>
<keyword evidence="3" id="KW-1185">Reference proteome</keyword>
<dbReference type="EC" id="5.4.99.15" evidence="2"/>
<dbReference type="FunFam" id="3.20.20.80:FF:000341">
    <property type="entry name" value="Maltooligosyl trehalose synthase"/>
    <property type="match status" value="1"/>
</dbReference>
<dbReference type="InterPro" id="IPR017853">
    <property type="entry name" value="GH"/>
</dbReference>
<dbReference type="NCBIfam" id="TIGR02401">
    <property type="entry name" value="trehalose_TreY"/>
    <property type="match status" value="1"/>
</dbReference>
<gene>
    <name evidence="2" type="ORF">GGQ83_003910</name>
</gene>
<evidence type="ECO:0000313" key="2">
    <source>
        <dbReference type="EMBL" id="MBB3900433.1"/>
    </source>
</evidence>
<dbReference type="SUPFAM" id="SSF51445">
    <property type="entry name" value="(Trans)glycosidases"/>
    <property type="match status" value="1"/>
</dbReference>
<dbReference type="Gene3D" id="3.30.1590.10">
    <property type="entry name" value="Maltooligosyl trehalose synthase, domain 2"/>
    <property type="match status" value="1"/>
</dbReference>
<dbReference type="AlphaFoldDB" id="A0A840AIJ5"/>
<dbReference type="GO" id="GO:0005992">
    <property type="term" value="P:trehalose biosynthetic process"/>
    <property type="evidence" value="ECO:0007669"/>
    <property type="project" value="TreeGrafter"/>
</dbReference>
<name>A0A840AIJ5_9PROT</name>
<feature type="domain" description="Glycosyl hydrolase family 13 catalytic" evidence="1">
    <location>
        <begin position="11"/>
        <end position="480"/>
    </location>
</feature>
<protein>
    <submittedName>
        <fullName evidence="2">(1-&gt;4)-alpha-D-glucan 1-alpha-D-glucosylmutase</fullName>
        <ecNumber evidence="2">5.4.99.15</ecNumber>
    </submittedName>
</protein>
<comment type="caution">
    <text evidence="2">The sequence shown here is derived from an EMBL/GenBank/DDBJ whole genome shotgun (WGS) entry which is preliminary data.</text>
</comment>
<reference evidence="2 3" key="1">
    <citation type="submission" date="2020-08" db="EMBL/GenBank/DDBJ databases">
        <title>Genomic Encyclopedia of Type Strains, Phase IV (KMG-IV): sequencing the most valuable type-strain genomes for metagenomic binning, comparative biology and taxonomic classification.</title>
        <authorList>
            <person name="Goeker M."/>
        </authorList>
    </citation>
    <scope>NUCLEOTIDE SEQUENCE [LARGE SCALE GENOMIC DNA]</scope>
    <source>
        <strain evidence="2 3">DSM 19979</strain>
    </source>
</reference>
<dbReference type="Gene3D" id="1.10.150.200">
    <property type="entry name" value="Maltooligosyl trehalose synthase, domain 3"/>
    <property type="match status" value="1"/>
</dbReference>
<dbReference type="PANTHER" id="PTHR10357:SF216">
    <property type="entry name" value="MALTOOLIGOSYL TREHALOSE SYNTHASE-RELATED"/>
    <property type="match status" value="1"/>
</dbReference>
<dbReference type="Gene3D" id="3.20.20.80">
    <property type="entry name" value="Glycosidases"/>
    <property type="match status" value="3"/>
</dbReference>
<dbReference type="EMBL" id="JACIDJ010000011">
    <property type="protein sequence ID" value="MBB3900433.1"/>
    <property type="molecule type" value="Genomic_DNA"/>
</dbReference>
<accession>A0A840AIJ5</accession>
<keyword evidence="2" id="KW-0413">Isomerase</keyword>
<dbReference type="InterPro" id="IPR013797">
    <property type="entry name" value="Maltooligo_trehalose_synth_4"/>
</dbReference>
<dbReference type="Proteomes" id="UP000553193">
    <property type="component" value="Unassembled WGS sequence"/>
</dbReference>
<proteinExistence type="predicted"/>
<dbReference type="SMART" id="SM00642">
    <property type="entry name" value="Aamy"/>
    <property type="match status" value="1"/>
</dbReference>
<dbReference type="RefSeq" id="WP_184386665.1">
    <property type="nucleotide sequence ID" value="NZ_JACIDJ010000011.1"/>
</dbReference>
<dbReference type="PANTHER" id="PTHR10357">
    <property type="entry name" value="ALPHA-AMYLASE FAMILY MEMBER"/>
    <property type="match status" value="1"/>
</dbReference>
<organism evidence="2 3">
    <name type="scientific">Roseococcus suduntuyensis</name>
    <dbReference type="NCBI Taxonomy" id="455361"/>
    <lineage>
        <taxon>Bacteria</taxon>
        <taxon>Pseudomonadati</taxon>
        <taxon>Pseudomonadota</taxon>
        <taxon>Alphaproteobacteria</taxon>
        <taxon>Acetobacterales</taxon>
        <taxon>Roseomonadaceae</taxon>
        <taxon>Roseococcus</taxon>
    </lineage>
</organism>
<dbReference type="CDD" id="cd11336">
    <property type="entry name" value="AmyAc_MTSase"/>
    <property type="match status" value="1"/>
</dbReference>
<dbReference type="InterPro" id="IPR006047">
    <property type="entry name" value="GH13_cat_dom"/>
</dbReference>
<dbReference type="InterPro" id="IPR012767">
    <property type="entry name" value="Trehalose_TreY"/>
</dbReference>
<dbReference type="Gene3D" id="1.10.10.470">
    <property type="entry name" value="Maltooligosyl trehalose synthase, domain 4"/>
    <property type="match status" value="1"/>
</dbReference>